<dbReference type="InterPro" id="IPR056884">
    <property type="entry name" value="NPHP3-like_N"/>
</dbReference>
<feature type="repeat" description="WD" evidence="3">
    <location>
        <begin position="753"/>
        <end position="794"/>
    </location>
</feature>
<dbReference type="GeneID" id="81365657"/>
<dbReference type="InterPro" id="IPR001680">
    <property type="entry name" value="WD40_rpt"/>
</dbReference>
<feature type="domain" description="NACHT" evidence="4">
    <location>
        <begin position="15"/>
        <end position="153"/>
    </location>
</feature>
<dbReference type="Proteomes" id="UP001147747">
    <property type="component" value="Unassembled WGS sequence"/>
</dbReference>
<dbReference type="Gene3D" id="2.130.10.10">
    <property type="entry name" value="YVTN repeat-like/Quinoprotein amine dehydrogenase"/>
    <property type="match status" value="4"/>
</dbReference>
<evidence type="ECO:0000313" key="5">
    <source>
        <dbReference type="EMBL" id="KAJ5408157.1"/>
    </source>
</evidence>
<dbReference type="PROSITE" id="PS50837">
    <property type="entry name" value="NACHT"/>
    <property type="match status" value="1"/>
</dbReference>
<dbReference type="PANTHER" id="PTHR19879:SF9">
    <property type="entry name" value="TRANSCRIPTION INITIATION FACTOR TFIID SUBUNIT 5"/>
    <property type="match status" value="1"/>
</dbReference>
<evidence type="ECO:0000313" key="6">
    <source>
        <dbReference type="Proteomes" id="UP001147747"/>
    </source>
</evidence>
<evidence type="ECO:0000256" key="3">
    <source>
        <dbReference type="PROSITE-ProRule" id="PRU00221"/>
    </source>
</evidence>
<gene>
    <name evidence="5" type="ORF">N7509_002040</name>
</gene>
<evidence type="ECO:0000256" key="2">
    <source>
        <dbReference type="ARBA" id="ARBA00022737"/>
    </source>
</evidence>
<dbReference type="InterPro" id="IPR036322">
    <property type="entry name" value="WD40_repeat_dom_sf"/>
</dbReference>
<feature type="repeat" description="WD" evidence="3">
    <location>
        <begin position="542"/>
        <end position="583"/>
    </location>
</feature>
<keyword evidence="6" id="KW-1185">Reference proteome</keyword>
<dbReference type="InterPro" id="IPR007111">
    <property type="entry name" value="NACHT_NTPase"/>
</dbReference>
<dbReference type="CDD" id="cd00200">
    <property type="entry name" value="WD40"/>
    <property type="match status" value="2"/>
</dbReference>
<dbReference type="InterPro" id="IPR015943">
    <property type="entry name" value="WD40/YVTN_repeat-like_dom_sf"/>
</dbReference>
<protein>
    <recommendedName>
        <fullName evidence="4">NACHT domain-containing protein</fullName>
    </recommendedName>
</protein>
<dbReference type="InterPro" id="IPR019775">
    <property type="entry name" value="WD40_repeat_CS"/>
</dbReference>
<reference evidence="5" key="1">
    <citation type="submission" date="2022-12" db="EMBL/GenBank/DDBJ databases">
        <authorList>
            <person name="Petersen C."/>
        </authorList>
    </citation>
    <scope>NUCLEOTIDE SEQUENCE</scope>
    <source>
        <strain evidence="5">IBT 29677</strain>
    </source>
</reference>
<evidence type="ECO:0000259" key="4">
    <source>
        <dbReference type="PROSITE" id="PS50837"/>
    </source>
</evidence>
<name>A0A9W9W8A5_9EURO</name>
<feature type="repeat" description="WD" evidence="3">
    <location>
        <begin position="795"/>
        <end position="836"/>
    </location>
</feature>
<dbReference type="InterPro" id="IPR027417">
    <property type="entry name" value="P-loop_NTPase"/>
</dbReference>
<proteinExistence type="predicted"/>
<dbReference type="PROSITE" id="PS50082">
    <property type="entry name" value="WD_REPEATS_2"/>
    <property type="match status" value="4"/>
</dbReference>
<comment type="caution">
    <text evidence="5">The sequence shown here is derived from an EMBL/GenBank/DDBJ whole genome shotgun (WGS) entry which is preliminary data.</text>
</comment>
<dbReference type="Pfam" id="PF24883">
    <property type="entry name" value="NPHP3_N"/>
    <property type="match status" value="1"/>
</dbReference>
<dbReference type="PANTHER" id="PTHR19879">
    <property type="entry name" value="TRANSCRIPTION INITIATION FACTOR TFIID"/>
    <property type="match status" value="1"/>
</dbReference>
<sequence>MTTSSGGEKNTESDQLLWIKGAPGKGKTMLICGIIDEVLKEDADESNIAYFFCQANNSQINSATAVLRGIMSLLVKQQGSLIRHIPEEFSGNDNGWVQARQVCLDIFRDTALGSTYLIIDALDECVTDLNKLLKFLEEHSSSYPHVKWLVSSRDWQNINESLNIVSHVKIDLGLNGYSLSCAVQFFIEYKVEELAERKKYTEGQRQSLQKHLESNSEGTFLWVALACEQLHAVSKRRLEKDLPSFPLGLDEMYHKMLRNIHDSKNDDDVQLGVSLLEIVTTVYRPITLDEIPSFLEIQGPTNADTLDDDDLIEIVGLCGSFLTLNQRKITLVHQSAQEFLERVSQKARPDRKQQIHYSIFSKSLKALNSTLQRNIYKLNDPAIPIGEVKQQNPDILATIRYACIYWVHHLEDYFKHETVILETREQPLDIKSLEDFMCNHLLQWIEALSLLRSFSEGATSMLKLEYLLKARYADLEARVQDAYRFIIYNKVMIENHPLQVYSSAMFFAPRGTITRSQFESDELGWLNTNEIVEEHWGHCLQTLEHEGNIHSLAVSSSGILLASGNNYGTIKIWDTHSGHCLRTLKGHGSATSLAFSPDDMWLASGTDVAFVIWQTRDWQCLSIIEGWYMECHSVTFSPNEALLALGRGYHIDIWDTKEWQCLQTLDSCHYKVNSVAFSPNSPHLALGCGAHIQIWCTKGWQCLQTLDSCHYEAYSVAFSPHGKFLASGSGSPGSAEGSIQIWDVENWQTLQKLEDHRASVLSVVFSNDGSKLASSSLDREIRVWNTDDWQCIHIFKGHVDPVCSVVFSNDDTQLASSSWDSTVKIWNVHSKLSLQGINRHHDVIGSVDFSPDGALFASGSHDGTIKIWDVWNGNFLKSIKGQQRIGSVNFSPDGLLLLSGDYDYNGAFEVWELSSWKCLKILHDGDHDNHSVSFSPNGLLLVTCNDLLGFITVWHRQTWKHLRKFGIGERHFRSRSMIFSPDSTLFACVVNGSIKILNARNWTLLKTIPWQSDEINSLIFSPDGALLASGSSSFFGSEPREAIKFWDVASWQCVQTLEGYGTYIRKLDVAKSFLETERGIFTLSSTADLSCSSKDLERLSARGFGVSKDKTWITWNSVNLLKLPSVYVVSAFAVSASSIGIGCKSGHVMLLDAASHGSPQEADRG</sequence>
<feature type="repeat" description="WD" evidence="3">
    <location>
        <begin position="837"/>
        <end position="878"/>
    </location>
</feature>
<dbReference type="PROSITE" id="PS50294">
    <property type="entry name" value="WD_REPEATS_REGION"/>
    <property type="match status" value="4"/>
</dbReference>
<dbReference type="Pfam" id="PF00400">
    <property type="entry name" value="WD40"/>
    <property type="match status" value="9"/>
</dbReference>
<keyword evidence="1 3" id="KW-0853">WD repeat</keyword>
<dbReference type="EMBL" id="JAPZBU010000004">
    <property type="protein sequence ID" value="KAJ5408157.1"/>
    <property type="molecule type" value="Genomic_DNA"/>
</dbReference>
<dbReference type="SUPFAM" id="SSF50978">
    <property type="entry name" value="WD40 repeat-like"/>
    <property type="match status" value="3"/>
</dbReference>
<dbReference type="Gene3D" id="3.40.50.300">
    <property type="entry name" value="P-loop containing nucleotide triphosphate hydrolases"/>
    <property type="match status" value="1"/>
</dbReference>
<dbReference type="OrthoDB" id="4368804at2759"/>
<dbReference type="SUPFAM" id="SSF52540">
    <property type="entry name" value="P-loop containing nucleoside triphosphate hydrolases"/>
    <property type="match status" value="1"/>
</dbReference>
<dbReference type="PRINTS" id="PR00320">
    <property type="entry name" value="GPROTEINBRPT"/>
</dbReference>
<dbReference type="AlphaFoldDB" id="A0A9W9W8A5"/>
<keyword evidence="2" id="KW-0677">Repeat</keyword>
<dbReference type="SMART" id="SM00320">
    <property type="entry name" value="WD40"/>
    <property type="match status" value="12"/>
</dbReference>
<dbReference type="PROSITE" id="PS00678">
    <property type="entry name" value="WD_REPEATS_1"/>
    <property type="match status" value="1"/>
</dbReference>
<evidence type="ECO:0000256" key="1">
    <source>
        <dbReference type="ARBA" id="ARBA00022574"/>
    </source>
</evidence>
<accession>A0A9W9W8A5</accession>
<reference evidence="5" key="2">
    <citation type="journal article" date="2023" name="IMA Fungus">
        <title>Comparative genomic study of the Penicillium genus elucidates a diverse pangenome and 15 lateral gene transfer events.</title>
        <authorList>
            <person name="Petersen C."/>
            <person name="Sorensen T."/>
            <person name="Nielsen M.R."/>
            <person name="Sondergaard T.E."/>
            <person name="Sorensen J.L."/>
            <person name="Fitzpatrick D.A."/>
            <person name="Frisvad J.C."/>
            <person name="Nielsen K.L."/>
        </authorList>
    </citation>
    <scope>NUCLEOTIDE SEQUENCE</scope>
    <source>
        <strain evidence="5">IBT 29677</strain>
    </source>
</reference>
<organism evidence="5 6">
    <name type="scientific">Penicillium cosmopolitanum</name>
    <dbReference type="NCBI Taxonomy" id="1131564"/>
    <lineage>
        <taxon>Eukaryota</taxon>
        <taxon>Fungi</taxon>
        <taxon>Dikarya</taxon>
        <taxon>Ascomycota</taxon>
        <taxon>Pezizomycotina</taxon>
        <taxon>Eurotiomycetes</taxon>
        <taxon>Eurotiomycetidae</taxon>
        <taxon>Eurotiales</taxon>
        <taxon>Aspergillaceae</taxon>
        <taxon>Penicillium</taxon>
    </lineage>
</organism>
<dbReference type="InterPro" id="IPR020472">
    <property type="entry name" value="WD40_PAC1"/>
</dbReference>
<dbReference type="RefSeq" id="XP_056492472.1">
    <property type="nucleotide sequence ID" value="XM_056626677.1"/>
</dbReference>